<evidence type="ECO:0000313" key="2">
    <source>
        <dbReference type="Proteomes" id="UP000266492"/>
    </source>
</evidence>
<evidence type="ECO:0000313" key="1">
    <source>
        <dbReference type="EMBL" id="RGS88162.1"/>
    </source>
</evidence>
<comment type="caution">
    <text evidence="1">The sequence shown here is derived from an EMBL/GenBank/DDBJ whole genome shotgun (WGS) entry which is preliminary data.</text>
</comment>
<gene>
    <name evidence="1" type="ORF">DWX70_01105</name>
</gene>
<protein>
    <submittedName>
        <fullName evidence="1">Uncharacterized protein</fullName>
    </submittedName>
</protein>
<dbReference type="RefSeq" id="WP_118418194.1">
    <property type="nucleotide sequence ID" value="NZ_JAQDLI010000001.1"/>
</dbReference>
<accession>A0A395W6N8</accession>
<name>A0A395W6N8_BACOV</name>
<dbReference type="Proteomes" id="UP000266492">
    <property type="component" value="Unassembled WGS sequence"/>
</dbReference>
<sequence>MEQELVLKIANEINRQIRCGVTMSIQMSWGISKRIATLYNDRVTLALKVSGLLHEGWVYISLDEGRDCYIVTLLSNDKRKVKTIRDEVYCEELGSAIDNLVERKEEWTDDEYEKLAMADSEYKLNRDKEI</sequence>
<dbReference type="AlphaFoldDB" id="A0A395W6N8"/>
<proteinExistence type="predicted"/>
<reference evidence="1 2" key="1">
    <citation type="submission" date="2018-08" db="EMBL/GenBank/DDBJ databases">
        <title>A genome reference for cultivated species of the human gut microbiota.</title>
        <authorList>
            <person name="Zou Y."/>
            <person name="Xue W."/>
            <person name="Luo G."/>
        </authorList>
    </citation>
    <scope>NUCLEOTIDE SEQUENCE [LARGE SCALE GENOMIC DNA]</scope>
    <source>
        <strain evidence="1 2">AF20-9LB</strain>
    </source>
</reference>
<dbReference type="EMBL" id="QRVZ01000001">
    <property type="protein sequence ID" value="RGS88162.1"/>
    <property type="molecule type" value="Genomic_DNA"/>
</dbReference>
<organism evidence="1 2">
    <name type="scientific">Bacteroides ovatus</name>
    <dbReference type="NCBI Taxonomy" id="28116"/>
    <lineage>
        <taxon>Bacteria</taxon>
        <taxon>Pseudomonadati</taxon>
        <taxon>Bacteroidota</taxon>
        <taxon>Bacteroidia</taxon>
        <taxon>Bacteroidales</taxon>
        <taxon>Bacteroidaceae</taxon>
        <taxon>Bacteroides</taxon>
    </lineage>
</organism>